<dbReference type="EMBL" id="BAABBP010000001">
    <property type="protein sequence ID" value="GAA3981302.1"/>
    <property type="molecule type" value="Genomic_DNA"/>
</dbReference>
<gene>
    <name evidence="1" type="ORF">GCM10022279_01150</name>
</gene>
<sequence length="66" mass="7333">MPDAIEQVPEIPRTLSGKKQELPIKKLLLGQPLEKVVNKEAMANPGSLQWYVDYAGRRAQEADTTA</sequence>
<organism evidence="1 2">
    <name type="scientific">Comamonas faecalis</name>
    <dbReference type="NCBI Taxonomy" id="1387849"/>
    <lineage>
        <taxon>Bacteria</taxon>
        <taxon>Pseudomonadati</taxon>
        <taxon>Pseudomonadota</taxon>
        <taxon>Betaproteobacteria</taxon>
        <taxon>Burkholderiales</taxon>
        <taxon>Comamonadaceae</taxon>
        <taxon>Comamonas</taxon>
    </lineage>
</organism>
<dbReference type="Proteomes" id="UP001501627">
    <property type="component" value="Unassembled WGS sequence"/>
</dbReference>
<accession>A0ABP7QER5</accession>
<comment type="caution">
    <text evidence="1">The sequence shown here is derived from an EMBL/GenBank/DDBJ whole genome shotgun (WGS) entry which is preliminary data.</text>
</comment>
<evidence type="ECO:0000313" key="1">
    <source>
        <dbReference type="EMBL" id="GAA3981302.1"/>
    </source>
</evidence>
<evidence type="ECO:0000313" key="2">
    <source>
        <dbReference type="Proteomes" id="UP001501627"/>
    </source>
</evidence>
<evidence type="ECO:0008006" key="3">
    <source>
        <dbReference type="Google" id="ProtNLM"/>
    </source>
</evidence>
<protein>
    <recommendedName>
        <fullName evidence="3">Long-chain-fatty-acid--CoA ligase</fullName>
    </recommendedName>
</protein>
<proteinExistence type="predicted"/>
<name>A0ABP7QER5_9BURK</name>
<keyword evidence="2" id="KW-1185">Reference proteome</keyword>
<reference evidence="2" key="1">
    <citation type="journal article" date="2019" name="Int. J. Syst. Evol. Microbiol.">
        <title>The Global Catalogue of Microorganisms (GCM) 10K type strain sequencing project: providing services to taxonomists for standard genome sequencing and annotation.</title>
        <authorList>
            <consortium name="The Broad Institute Genomics Platform"/>
            <consortium name="The Broad Institute Genome Sequencing Center for Infectious Disease"/>
            <person name="Wu L."/>
            <person name="Ma J."/>
        </authorList>
    </citation>
    <scope>NUCLEOTIDE SEQUENCE [LARGE SCALE GENOMIC DNA]</scope>
    <source>
        <strain evidence="2">JCM 17561</strain>
    </source>
</reference>